<evidence type="ECO:0000313" key="1">
    <source>
        <dbReference type="EMBL" id="CAB4906218.1"/>
    </source>
</evidence>
<protein>
    <submittedName>
        <fullName evidence="1">Unannotated protein</fullName>
    </submittedName>
</protein>
<gene>
    <name evidence="1" type="ORF">UFOPK3564_00901</name>
</gene>
<name>A0A6J7GHR9_9ZZZZ</name>
<proteinExistence type="predicted"/>
<sequence length="75" mass="8407">MAEYRVYLDPDPDPPLIVTECDAGGQHTPAPRGYLEWHEWATERENTHEQVQCACGLWAIWVPTAKAIRESGDGA</sequence>
<accession>A0A6J7GHR9</accession>
<organism evidence="1">
    <name type="scientific">freshwater metagenome</name>
    <dbReference type="NCBI Taxonomy" id="449393"/>
    <lineage>
        <taxon>unclassified sequences</taxon>
        <taxon>metagenomes</taxon>
        <taxon>ecological metagenomes</taxon>
    </lineage>
</organism>
<dbReference type="EMBL" id="CAFBMK010000036">
    <property type="protein sequence ID" value="CAB4906218.1"/>
    <property type="molecule type" value="Genomic_DNA"/>
</dbReference>
<reference evidence="1" key="1">
    <citation type="submission" date="2020-05" db="EMBL/GenBank/DDBJ databases">
        <authorList>
            <person name="Chiriac C."/>
            <person name="Salcher M."/>
            <person name="Ghai R."/>
            <person name="Kavagutti S V."/>
        </authorList>
    </citation>
    <scope>NUCLEOTIDE SEQUENCE</scope>
</reference>
<dbReference type="AlphaFoldDB" id="A0A6J7GHR9"/>